<dbReference type="EMBL" id="OB661691">
    <property type="protein sequence ID" value="CAD7228758.1"/>
    <property type="molecule type" value="Genomic_DNA"/>
</dbReference>
<proteinExistence type="predicted"/>
<protein>
    <submittedName>
        <fullName evidence="1">Uncharacterized protein</fullName>
    </submittedName>
</protein>
<organism evidence="1">
    <name type="scientific">Cyprideis torosa</name>
    <dbReference type="NCBI Taxonomy" id="163714"/>
    <lineage>
        <taxon>Eukaryota</taxon>
        <taxon>Metazoa</taxon>
        <taxon>Ecdysozoa</taxon>
        <taxon>Arthropoda</taxon>
        <taxon>Crustacea</taxon>
        <taxon>Oligostraca</taxon>
        <taxon>Ostracoda</taxon>
        <taxon>Podocopa</taxon>
        <taxon>Podocopida</taxon>
        <taxon>Cytherocopina</taxon>
        <taxon>Cytheroidea</taxon>
        <taxon>Cytherideidae</taxon>
        <taxon>Cyprideis</taxon>
    </lineage>
</organism>
<reference evidence="1" key="1">
    <citation type="submission" date="2020-11" db="EMBL/GenBank/DDBJ databases">
        <authorList>
            <person name="Tran Van P."/>
        </authorList>
    </citation>
    <scope>NUCLEOTIDE SEQUENCE</scope>
</reference>
<gene>
    <name evidence="1" type="ORF">CTOB1V02_LOCUS6636</name>
</gene>
<dbReference type="AlphaFoldDB" id="A0A7R8ZL63"/>
<accession>A0A7R8ZL63</accession>
<evidence type="ECO:0000313" key="1">
    <source>
        <dbReference type="EMBL" id="CAD7228758.1"/>
    </source>
</evidence>
<name>A0A7R8ZL63_9CRUS</name>
<sequence length="122" mass="13165">MTRGKLGRKILGYAAEVRYQRRDGRCSGTCADITNYCPSNYIRGILNIPSGPVSLSAGDRQSKKENAGILSSFGAHYAGPNLPFPALLNSTDKREVVGEEGGGREDCVFIFLPRPLLSSVLC</sequence>